<dbReference type="InterPro" id="IPR050194">
    <property type="entry name" value="Glycosyltransferase_grp1"/>
</dbReference>
<sequence length="378" mass="43274">MNILILCAQGGVAGSTYSISYLAKGLAEKGHQVFLGLKENTFLDSLVENSAVHRIYMPFKGKLDKKTRAIITKLIDEKNIQVINAQSSNDRYVGPIINLLRKNKILVVQTRRQHPKQMLGANKFFQNIFNNFFSDYLVTVSHELKKIFISRGIKAEKIKVIHNGTPTEQYIQNKRLSQQLKQNLGYTDDDVVIGCVARYKNQPQLVKALKYLPKEWKVLYVGLDEKSYRERFPDEPDILDVPQQVKCTGIIENKAEVIQYYTLMNVNILPSTMDGFGLALVESMAMGTPVVATNYAGIKDVVQHEENGLLYENENYEDLARQIEKAVLNTQLREKMIQVGYEAAFKKFSIQNTINNYESFFEEIIEARKSKKDLKIME</sequence>
<gene>
    <name evidence="3" type="ORF">C9994_13095</name>
</gene>
<reference evidence="3 4" key="1">
    <citation type="submission" date="2018-03" db="EMBL/GenBank/DDBJ databases">
        <title>Cross-interface Injection: A General Nanoliter Liquid Handling Method Applied to Single Cells Genome Amplification Automated Nanoliter Liquid Handling Applied to Single Cell Multiple Displacement Amplification.</title>
        <authorList>
            <person name="Yun J."/>
            <person name="Xu P."/>
            <person name="Xu J."/>
            <person name="Dai X."/>
            <person name="Wang Y."/>
            <person name="Zheng X."/>
            <person name="Cao C."/>
            <person name="Yi Q."/>
            <person name="Zhu Y."/>
            <person name="Wang L."/>
            <person name="Dong Z."/>
            <person name="Huang Y."/>
            <person name="Huang L."/>
            <person name="Du W."/>
        </authorList>
    </citation>
    <scope>NUCLEOTIDE SEQUENCE [LARGE SCALE GENOMIC DNA]</scope>
    <source>
        <strain evidence="3 4">Z-D1-2</strain>
    </source>
</reference>
<evidence type="ECO:0000259" key="1">
    <source>
        <dbReference type="Pfam" id="PF00534"/>
    </source>
</evidence>
<dbReference type="PANTHER" id="PTHR45947">
    <property type="entry name" value="SULFOQUINOVOSYL TRANSFERASE SQD2"/>
    <property type="match status" value="1"/>
</dbReference>
<dbReference type="SUPFAM" id="SSF53756">
    <property type="entry name" value="UDP-Glycosyltransferase/glycogen phosphorylase"/>
    <property type="match status" value="1"/>
</dbReference>
<evidence type="ECO:0008006" key="5">
    <source>
        <dbReference type="Google" id="ProtNLM"/>
    </source>
</evidence>
<dbReference type="EMBL" id="PYVU01000169">
    <property type="protein sequence ID" value="PTB93390.1"/>
    <property type="molecule type" value="Genomic_DNA"/>
</dbReference>
<dbReference type="Proteomes" id="UP000240608">
    <property type="component" value="Unassembled WGS sequence"/>
</dbReference>
<feature type="domain" description="Glycosyltransferase subfamily 4-like N-terminal" evidence="2">
    <location>
        <begin position="14"/>
        <end position="168"/>
    </location>
</feature>
<dbReference type="Gene3D" id="3.40.50.2000">
    <property type="entry name" value="Glycogen Phosphorylase B"/>
    <property type="match status" value="2"/>
</dbReference>
<dbReference type="InterPro" id="IPR028098">
    <property type="entry name" value="Glyco_trans_4-like_N"/>
</dbReference>
<evidence type="ECO:0000313" key="3">
    <source>
        <dbReference type="EMBL" id="PTB93390.1"/>
    </source>
</evidence>
<name>A0A2T4DHT7_9BACT</name>
<dbReference type="CDD" id="cd03801">
    <property type="entry name" value="GT4_PimA-like"/>
    <property type="match status" value="1"/>
</dbReference>
<comment type="caution">
    <text evidence="3">The sequence shown here is derived from an EMBL/GenBank/DDBJ whole genome shotgun (WGS) entry which is preliminary data.</text>
</comment>
<dbReference type="PANTHER" id="PTHR45947:SF3">
    <property type="entry name" value="SULFOQUINOVOSYL TRANSFERASE SQD2"/>
    <property type="match status" value="1"/>
</dbReference>
<dbReference type="Pfam" id="PF00534">
    <property type="entry name" value="Glycos_transf_1"/>
    <property type="match status" value="1"/>
</dbReference>
<proteinExistence type="predicted"/>
<evidence type="ECO:0000259" key="2">
    <source>
        <dbReference type="Pfam" id="PF13439"/>
    </source>
</evidence>
<evidence type="ECO:0000313" key="4">
    <source>
        <dbReference type="Proteomes" id="UP000240608"/>
    </source>
</evidence>
<dbReference type="GO" id="GO:0016757">
    <property type="term" value="F:glycosyltransferase activity"/>
    <property type="evidence" value="ECO:0007669"/>
    <property type="project" value="InterPro"/>
</dbReference>
<accession>A0A2T4DHT7</accession>
<feature type="domain" description="Glycosyl transferase family 1" evidence="1">
    <location>
        <begin position="192"/>
        <end position="342"/>
    </location>
</feature>
<dbReference type="Pfam" id="PF13439">
    <property type="entry name" value="Glyco_transf_4"/>
    <property type="match status" value="1"/>
</dbReference>
<organism evidence="3 4">
    <name type="scientific">Marivirga lumbricoides</name>
    <dbReference type="NCBI Taxonomy" id="1046115"/>
    <lineage>
        <taxon>Bacteria</taxon>
        <taxon>Pseudomonadati</taxon>
        <taxon>Bacteroidota</taxon>
        <taxon>Cytophagia</taxon>
        <taxon>Cytophagales</taxon>
        <taxon>Marivirgaceae</taxon>
        <taxon>Marivirga</taxon>
    </lineage>
</organism>
<dbReference type="AlphaFoldDB" id="A0A2T4DHT7"/>
<protein>
    <recommendedName>
        <fullName evidence="5">Glycosyltransferase family 1 protein</fullName>
    </recommendedName>
</protein>
<dbReference type="InterPro" id="IPR001296">
    <property type="entry name" value="Glyco_trans_1"/>
</dbReference>